<accession>A0A2I2KR22</accession>
<keyword evidence="2" id="KW-1185">Reference proteome</keyword>
<organism evidence="1 2">
    <name type="scientific">Frankia canadensis</name>
    <dbReference type="NCBI Taxonomy" id="1836972"/>
    <lineage>
        <taxon>Bacteria</taxon>
        <taxon>Bacillati</taxon>
        <taxon>Actinomycetota</taxon>
        <taxon>Actinomycetes</taxon>
        <taxon>Frankiales</taxon>
        <taxon>Frankiaceae</taxon>
        <taxon>Frankia</taxon>
    </lineage>
</organism>
<gene>
    <name evidence="1" type="ORF">FRACA_2200011</name>
</gene>
<dbReference type="EMBL" id="FZMO01000136">
    <property type="protein sequence ID" value="SNQ48117.1"/>
    <property type="molecule type" value="Genomic_DNA"/>
</dbReference>
<proteinExistence type="predicted"/>
<reference evidence="1 2" key="1">
    <citation type="submission" date="2017-06" db="EMBL/GenBank/DDBJ databases">
        <authorList>
            <person name="Kim H.J."/>
            <person name="Triplett B.A."/>
        </authorList>
    </citation>
    <scope>NUCLEOTIDE SEQUENCE [LARGE SCALE GENOMIC DNA]</scope>
    <source>
        <strain evidence="1">FRACA_ARgP5</strain>
    </source>
</reference>
<sequence length="85" mass="9202">MPSIPPPSDGWRSPRPFVSLDIPEPGLYAVTIRSGATLRDVVDVVASLPRLLYIDHHRPSPGDSTVTLHFRALPHDLGPLPFGGV</sequence>
<dbReference type="Proteomes" id="UP000234331">
    <property type="component" value="Unassembled WGS sequence"/>
</dbReference>
<protein>
    <submittedName>
        <fullName evidence="1">Uncharacterized protein</fullName>
    </submittedName>
</protein>
<evidence type="ECO:0000313" key="2">
    <source>
        <dbReference type="Proteomes" id="UP000234331"/>
    </source>
</evidence>
<dbReference type="RefSeq" id="WP_101831851.1">
    <property type="nucleotide sequence ID" value="NZ_FZMO01000136.1"/>
</dbReference>
<dbReference type="AlphaFoldDB" id="A0A2I2KR22"/>
<dbReference type="OrthoDB" id="3216023at2"/>
<evidence type="ECO:0000313" key="1">
    <source>
        <dbReference type="EMBL" id="SNQ48117.1"/>
    </source>
</evidence>
<name>A0A2I2KR22_9ACTN</name>